<gene>
    <name evidence="1" type="ORF">M011DRAFT_167429</name>
</gene>
<accession>A0A6A6V5P7</accession>
<dbReference type="AlphaFoldDB" id="A0A6A6V5P7"/>
<evidence type="ECO:0000313" key="2">
    <source>
        <dbReference type="Proteomes" id="UP000799440"/>
    </source>
</evidence>
<name>A0A6A6V5P7_9PLEO</name>
<proteinExistence type="predicted"/>
<sequence length="84" mass="9370">MNQVLSPSRASTLPPTTTPPVRRVCCLTAWPKIRIRLPCPLLLSLSSLPCTLQARNCVQLSAFPVERHYPSNATSDCCQRFQCQ</sequence>
<dbReference type="EMBL" id="MU006588">
    <property type="protein sequence ID" value="KAF2744527.1"/>
    <property type="molecule type" value="Genomic_DNA"/>
</dbReference>
<reference evidence="1" key="1">
    <citation type="journal article" date="2020" name="Stud. Mycol.">
        <title>101 Dothideomycetes genomes: a test case for predicting lifestyles and emergence of pathogens.</title>
        <authorList>
            <person name="Haridas S."/>
            <person name="Albert R."/>
            <person name="Binder M."/>
            <person name="Bloem J."/>
            <person name="Labutti K."/>
            <person name="Salamov A."/>
            <person name="Andreopoulos B."/>
            <person name="Baker S."/>
            <person name="Barry K."/>
            <person name="Bills G."/>
            <person name="Bluhm B."/>
            <person name="Cannon C."/>
            <person name="Castanera R."/>
            <person name="Culley D."/>
            <person name="Daum C."/>
            <person name="Ezra D."/>
            <person name="Gonzalez J."/>
            <person name="Henrissat B."/>
            <person name="Kuo A."/>
            <person name="Liang C."/>
            <person name="Lipzen A."/>
            <person name="Lutzoni F."/>
            <person name="Magnuson J."/>
            <person name="Mondo S."/>
            <person name="Nolan M."/>
            <person name="Ohm R."/>
            <person name="Pangilinan J."/>
            <person name="Park H.-J."/>
            <person name="Ramirez L."/>
            <person name="Alfaro M."/>
            <person name="Sun H."/>
            <person name="Tritt A."/>
            <person name="Yoshinaga Y."/>
            <person name="Zwiers L.-H."/>
            <person name="Turgeon B."/>
            <person name="Goodwin S."/>
            <person name="Spatafora J."/>
            <person name="Crous P."/>
            <person name="Grigoriev I."/>
        </authorList>
    </citation>
    <scope>NUCLEOTIDE SEQUENCE</scope>
    <source>
        <strain evidence="1">CBS 119925</strain>
    </source>
</reference>
<organism evidence="1 2">
    <name type="scientific">Sporormia fimetaria CBS 119925</name>
    <dbReference type="NCBI Taxonomy" id="1340428"/>
    <lineage>
        <taxon>Eukaryota</taxon>
        <taxon>Fungi</taxon>
        <taxon>Dikarya</taxon>
        <taxon>Ascomycota</taxon>
        <taxon>Pezizomycotina</taxon>
        <taxon>Dothideomycetes</taxon>
        <taxon>Pleosporomycetidae</taxon>
        <taxon>Pleosporales</taxon>
        <taxon>Sporormiaceae</taxon>
        <taxon>Sporormia</taxon>
    </lineage>
</organism>
<keyword evidence="2" id="KW-1185">Reference proteome</keyword>
<evidence type="ECO:0000313" key="1">
    <source>
        <dbReference type="EMBL" id="KAF2744527.1"/>
    </source>
</evidence>
<protein>
    <submittedName>
        <fullName evidence="1">Uncharacterized protein</fullName>
    </submittedName>
</protein>
<dbReference type="Proteomes" id="UP000799440">
    <property type="component" value="Unassembled WGS sequence"/>
</dbReference>